<dbReference type="PANTHER" id="PTHR30154:SF34">
    <property type="entry name" value="TRANSCRIPTIONAL REGULATOR AZLB"/>
    <property type="match status" value="1"/>
</dbReference>
<evidence type="ECO:0000256" key="1">
    <source>
        <dbReference type="ARBA" id="ARBA00023015"/>
    </source>
</evidence>
<dbReference type="InterPro" id="IPR036388">
    <property type="entry name" value="WH-like_DNA-bd_sf"/>
</dbReference>
<keyword evidence="1" id="KW-0805">Transcription regulation</keyword>
<dbReference type="InterPro" id="IPR011991">
    <property type="entry name" value="ArsR-like_HTH"/>
</dbReference>
<dbReference type="InterPro" id="IPR019887">
    <property type="entry name" value="Tscrpt_reg_AsnC/Lrp_C"/>
</dbReference>
<gene>
    <name evidence="5" type="ORF">OKW52_14285</name>
</gene>
<dbReference type="SMART" id="SM00344">
    <property type="entry name" value="HTH_ASNC"/>
    <property type="match status" value="1"/>
</dbReference>
<dbReference type="Pfam" id="PF13412">
    <property type="entry name" value="HTH_24"/>
    <property type="match status" value="1"/>
</dbReference>
<name>A0ABT3H0S8_9RHOB</name>
<dbReference type="Pfam" id="PF01037">
    <property type="entry name" value="AsnC_trans_reg"/>
    <property type="match status" value="1"/>
</dbReference>
<feature type="domain" description="HTH asnC-type" evidence="4">
    <location>
        <begin position="2"/>
        <end position="63"/>
    </location>
</feature>
<organism evidence="5 6">
    <name type="scientific">Pararhodobacter zhoushanensis</name>
    <dbReference type="NCBI Taxonomy" id="2479545"/>
    <lineage>
        <taxon>Bacteria</taxon>
        <taxon>Pseudomonadati</taxon>
        <taxon>Pseudomonadota</taxon>
        <taxon>Alphaproteobacteria</taxon>
        <taxon>Rhodobacterales</taxon>
        <taxon>Paracoccaceae</taxon>
        <taxon>Pararhodobacter</taxon>
    </lineage>
</organism>
<dbReference type="InterPro" id="IPR011008">
    <property type="entry name" value="Dimeric_a/b-barrel"/>
</dbReference>
<dbReference type="InterPro" id="IPR019885">
    <property type="entry name" value="Tscrpt_reg_HTH_AsnC-type_CS"/>
</dbReference>
<dbReference type="EMBL" id="JAPDFL010000001">
    <property type="protein sequence ID" value="MCW1933394.1"/>
    <property type="molecule type" value="Genomic_DNA"/>
</dbReference>
<dbReference type="InterPro" id="IPR036390">
    <property type="entry name" value="WH_DNA-bd_sf"/>
</dbReference>
<evidence type="ECO:0000313" key="6">
    <source>
        <dbReference type="Proteomes" id="UP001208938"/>
    </source>
</evidence>
<keyword evidence="6" id="KW-1185">Reference proteome</keyword>
<dbReference type="PROSITE" id="PS50956">
    <property type="entry name" value="HTH_ASNC_2"/>
    <property type="match status" value="1"/>
</dbReference>
<evidence type="ECO:0000256" key="3">
    <source>
        <dbReference type="ARBA" id="ARBA00023163"/>
    </source>
</evidence>
<dbReference type="Proteomes" id="UP001208938">
    <property type="component" value="Unassembled WGS sequence"/>
</dbReference>
<comment type="caution">
    <text evidence="5">The sequence shown here is derived from an EMBL/GenBank/DDBJ whole genome shotgun (WGS) entry which is preliminary data.</text>
</comment>
<evidence type="ECO:0000313" key="5">
    <source>
        <dbReference type="EMBL" id="MCW1933394.1"/>
    </source>
</evidence>
<dbReference type="RefSeq" id="WP_127108633.1">
    <property type="nucleotide sequence ID" value="NZ_JAPDFL010000001.1"/>
</dbReference>
<evidence type="ECO:0000259" key="4">
    <source>
        <dbReference type="PROSITE" id="PS50956"/>
    </source>
</evidence>
<protein>
    <submittedName>
        <fullName evidence="5">Lrp/AsnC family transcriptional regulator</fullName>
    </submittedName>
</protein>
<dbReference type="Gene3D" id="1.10.10.10">
    <property type="entry name" value="Winged helix-like DNA-binding domain superfamily/Winged helix DNA-binding domain"/>
    <property type="match status" value="1"/>
</dbReference>
<dbReference type="Gene3D" id="3.30.70.920">
    <property type="match status" value="1"/>
</dbReference>
<sequence length="152" mass="17385">MLEEIDWKLLDLLQADARLSNQELAERVGLSASSCWRRVKALEEAGIIRAYRAEVDAAKAGLGFHAIIHITLTRHSGAVVERFTQEVMRHDEVLDCYATTGAMDYHLRVQCRDLQAFNDFMERSLFRQEGIAQVQTHLVLRPVKVQRSLPRP</sequence>
<dbReference type="CDD" id="cd00090">
    <property type="entry name" value="HTH_ARSR"/>
    <property type="match status" value="1"/>
</dbReference>
<reference evidence="5 6" key="1">
    <citation type="submission" date="2022-10" db="EMBL/GenBank/DDBJ databases">
        <title>Pararhodobacter sp. nov., isolated from marine algae.</title>
        <authorList>
            <person name="Choi B.J."/>
            <person name="Kim J.M."/>
            <person name="Lee J.K."/>
            <person name="Choi D.G."/>
            <person name="Jeon C.O."/>
        </authorList>
    </citation>
    <scope>NUCLEOTIDE SEQUENCE [LARGE SCALE GENOMIC DNA]</scope>
    <source>
        <strain evidence="5 6">ZQ420</strain>
    </source>
</reference>
<keyword evidence="2" id="KW-0238">DNA-binding</keyword>
<evidence type="ECO:0000256" key="2">
    <source>
        <dbReference type="ARBA" id="ARBA00023125"/>
    </source>
</evidence>
<proteinExistence type="predicted"/>
<dbReference type="SUPFAM" id="SSF46785">
    <property type="entry name" value="Winged helix' DNA-binding domain"/>
    <property type="match status" value="1"/>
</dbReference>
<accession>A0ABT3H0S8</accession>
<dbReference type="PROSITE" id="PS00519">
    <property type="entry name" value="HTH_ASNC_1"/>
    <property type="match status" value="1"/>
</dbReference>
<dbReference type="SUPFAM" id="SSF54909">
    <property type="entry name" value="Dimeric alpha+beta barrel"/>
    <property type="match status" value="1"/>
</dbReference>
<dbReference type="InterPro" id="IPR000485">
    <property type="entry name" value="AsnC-type_HTH_dom"/>
</dbReference>
<dbReference type="PANTHER" id="PTHR30154">
    <property type="entry name" value="LEUCINE-RESPONSIVE REGULATORY PROTEIN"/>
    <property type="match status" value="1"/>
</dbReference>
<dbReference type="PRINTS" id="PR00033">
    <property type="entry name" value="HTHASNC"/>
</dbReference>
<keyword evidence="3" id="KW-0804">Transcription</keyword>
<dbReference type="InterPro" id="IPR019888">
    <property type="entry name" value="Tscrpt_reg_AsnC-like"/>
</dbReference>